<organism evidence="1">
    <name type="scientific">Tanacetum cinerariifolium</name>
    <name type="common">Dalmatian daisy</name>
    <name type="synonym">Chrysanthemum cinerariifolium</name>
    <dbReference type="NCBI Taxonomy" id="118510"/>
    <lineage>
        <taxon>Eukaryota</taxon>
        <taxon>Viridiplantae</taxon>
        <taxon>Streptophyta</taxon>
        <taxon>Embryophyta</taxon>
        <taxon>Tracheophyta</taxon>
        <taxon>Spermatophyta</taxon>
        <taxon>Magnoliopsida</taxon>
        <taxon>eudicotyledons</taxon>
        <taxon>Gunneridae</taxon>
        <taxon>Pentapetalae</taxon>
        <taxon>asterids</taxon>
        <taxon>campanulids</taxon>
        <taxon>Asterales</taxon>
        <taxon>Asteraceae</taxon>
        <taxon>Asteroideae</taxon>
        <taxon>Anthemideae</taxon>
        <taxon>Anthemidinae</taxon>
        <taxon>Tanacetum</taxon>
    </lineage>
</organism>
<comment type="caution">
    <text evidence="1">The sequence shown here is derived from an EMBL/GenBank/DDBJ whole genome shotgun (WGS) entry which is preliminary data.</text>
</comment>
<dbReference type="AlphaFoldDB" id="A0A699IF61"/>
<evidence type="ECO:0000313" key="1">
    <source>
        <dbReference type="EMBL" id="GEZ55471.1"/>
    </source>
</evidence>
<protein>
    <submittedName>
        <fullName evidence="1">Uncharacterized protein</fullName>
    </submittedName>
</protein>
<proteinExistence type="predicted"/>
<gene>
    <name evidence="1" type="ORF">Tci_527444</name>
</gene>
<sequence>MIIVGVENHPPMLEKSFYDSWKSQRMFLRLCYHLERGCVLLSDLDLRSASVHLLLLLGLRGFRVDYGFVGTLDVEIRRDPDREIGYGITDVWKDLYEIAEAIPTTNVAELSQNMTNFVTTVKQDTYEIYGRLDYAQDDRLLMSGSSTRYIEIGTPMLALLDL</sequence>
<accession>A0A699IF61</accession>
<reference evidence="1" key="1">
    <citation type="journal article" date="2019" name="Sci. Rep.">
        <title>Draft genome of Tanacetum cinerariifolium, the natural source of mosquito coil.</title>
        <authorList>
            <person name="Yamashiro T."/>
            <person name="Shiraishi A."/>
            <person name="Satake H."/>
            <person name="Nakayama K."/>
        </authorList>
    </citation>
    <scope>NUCLEOTIDE SEQUENCE</scope>
</reference>
<dbReference type="EMBL" id="BKCJ010293213">
    <property type="protein sequence ID" value="GEZ55471.1"/>
    <property type="molecule type" value="Genomic_DNA"/>
</dbReference>
<name>A0A699IF61_TANCI</name>